<proteinExistence type="predicted"/>
<comment type="caution">
    <text evidence="2">The sequence shown here is derived from an EMBL/GenBank/DDBJ whole genome shotgun (WGS) entry which is preliminary data.</text>
</comment>
<keyword evidence="3" id="KW-1185">Reference proteome</keyword>
<keyword evidence="1" id="KW-0812">Transmembrane</keyword>
<dbReference type="AlphaFoldDB" id="A0A5B7FX03"/>
<evidence type="ECO:0000313" key="3">
    <source>
        <dbReference type="Proteomes" id="UP000324222"/>
    </source>
</evidence>
<feature type="transmembrane region" description="Helical" evidence="1">
    <location>
        <begin position="70"/>
        <end position="91"/>
    </location>
</feature>
<sequence length="111" mass="12646">MFMWDDIHGSWSISVASQDIKTLLRSNIFRKAFRGTQIRPLQNQRPFITITLTTMSKNITHRQQQGKKPIVITSIIIIIRIITFTSTTLTIQERTSISVSITTPPPSSPHL</sequence>
<protein>
    <submittedName>
        <fullName evidence="2">Uncharacterized protein</fullName>
    </submittedName>
</protein>
<keyword evidence="1" id="KW-0472">Membrane</keyword>
<evidence type="ECO:0000256" key="1">
    <source>
        <dbReference type="SAM" id="Phobius"/>
    </source>
</evidence>
<reference evidence="2 3" key="1">
    <citation type="submission" date="2019-05" db="EMBL/GenBank/DDBJ databases">
        <title>Another draft genome of Portunus trituberculatus and its Hox gene families provides insights of decapod evolution.</title>
        <authorList>
            <person name="Jeong J.-H."/>
            <person name="Song I."/>
            <person name="Kim S."/>
            <person name="Choi T."/>
            <person name="Kim D."/>
            <person name="Ryu S."/>
            <person name="Kim W."/>
        </authorList>
    </citation>
    <scope>NUCLEOTIDE SEQUENCE [LARGE SCALE GENOMIC DNA]</scope>
    <source>
        <tissue evidence="2">Muscle</tissue>
    </source>
</reference>
<dbReference type="Proteomes" id="UP000324222">
    <property type="component" value="Unassembled WGS sequence"/>
</dbReference>
<dbReference type="EMBL" id="VSRR010009201">
    <property type="protein sequence ID" value="MPC49957.1"/>
    <property type="molecule type" value="Genomic_DNA"/>
</dbReference>
<name>A0A5B7FX03_PORTR</name>
<accession>A0A5B7FX03</accession>
<evidence type="ECO:0000313" key="2">
    <source>
        <dbReference type="EMBL" id="MPC49957.1"/>
    </source>
</evidence>
<keyword evidence="1" id="KW-1133">Transmembrane helix</keyword>
<organism evidence="2 3">
    <name type="scientific">Portunus trituberculatus</name>
    <name type="common">Swimming crab</name>
    <name type="synonym">Neptunus trituberculatus</name>
    <dbReference type="NCBI Taxonomy" id="210409"/>
    <lineage>
        <taxon>Eukaryota</taxon>
        <taxon>Metazoa</taxon>
        <taxon>Ecdysozoa</taxon>
        <taxon>Arthropoda</taxon>
        <taxon>Crustacea</taxon>
        <taxon>Multicrustacea</taxon>
        <taxon>Malacostraca</taxon>
        <taxon>Eumalacostraca</taxon>
        <taxon>Eucarida</taxon>
        <taxon>Decapoda</taxon>
        <taxon>Pleocyemata</taxon>
        <taxon>Brachyura</taxon>
        <taxon>Eubrachyura</taxon>
        <taxon>Portunoidea</taxon>
        <taxon>Portunidae</taxon>
        <taxon>Portuninae</taxon>
        <taxon>Portunus</taxon>
    </lineage>
</organism>
<gene>
    <name evidence="2" type="ORF">E2C01_043772</name>
</gene>